<accession>A0ABW5N3G2</accession>
<feature type="transmembrane region" description="Helical" evidence="1">
    <location>
        <begin position="16"/>
        <end position="37"/>
    </location>
</feature>
<comment type="caution">
    <text evidence="2">The sequence shown here is derived from an EMBL/GenBank/DDBJ whole genome shotgun (WGS) entry which is preliminary data.</text>
</comment>
<proteinExistence type="predicted"/>
<feature type="transmembrane region" description="Helical" evidence="1">
    <location>
        <begin position="130"/>
        <end position="151"/>
    </location>
</feature>
<keyword evidence="3" id="KW-1185">Reference proteome</keyword>
<gene>
    <name evidence="2" type="ORF">ACFSTE_04945</name>
</gene>
<evidence type="ECO:0000313" key="2">
    <source>
        <dbReference type="EMBL" id="MFD2590167.1"/>
    </source>
</evidence>
<dbReference type="RefSeq" id="WP_176029668.1">
    <property type="nucleotide sequence ID" value="NZ_JBHULX010000003.1"/>
</dbReference>
<evidence type="ECO:0000256" key="1">
    <source>
        <dbReference type="SAM" id="Phobius"/>
    </source>
</evidence>
<dbReference type="EMBL" id="JBHULX010000003">
    <property type="protein sequence ID" value="MFD2590167.1"/>
    <property type="molecule type" value="Genomic_DNA"/>
</dbReference>
<organism evidence="2 3">
    <name type="scientific">Aquimarina hainanensis</name>
    <dbReference type="NCBI Taxonomy" id="1578017"/>
    <lineage>
        <taxon>Bacteria</taxon>
        <taxon>Pseudomonadati</taxon>
        <taxon>Bacteroidota</taxon>
        <taxon>Flavobacteriia</taxon>
        <taxon>Flavobacteriales</taxon>
        <taxon>Flavobacteriaceae</taxon>
        <taxon>Aquimarina</taxon>
    </lineage>
</organism>
<reference evidence="3" key="1">
    <citation type="journal article" date="2019" name="Int. J. Syst. Evol. Microbiol.">
        <title>The Global Catalogue of Microorganisms (GCM) 10K type strain sequencing project: providing services to taxonomists for standard genome sequencing and annotation.</title>
        <authorList>
            <consortium name="The Broad Institute Genomics Platform"/>
            <consortium name="The Broad Institute Genome Sequencing Center for Infectious Disease"/>
            <person name="Wu L."/>
            <person name="Ma J."/>
        </authorList>
    </citation>
    <scope>NUCLEOTIDE SEQUENCE [LARGE SCALE GENOMIC DNA]</scope>
    <source>
        <strain evidence="3">KCTC 42423</strain>
    </source>
</reference>
<keyword evidence="1" id="KW-0472">Membrane</keyword>
<keyword evidence="1" id="KW-0812">Transmembrane</keyword>
<feature type="transmembrane region" description="Helical" evidence="1">
    <location>
        <begin position="104"/>
        <end position="124"/>
    </location>
</feature>
<protein>
    <submittedName>
        <fullName evidence="2">Uncharacterized protein</fullName>
    </submittedName>
</protein>
<keyword evidence="1" id="KW-1133">Transmembrane helix</keyword>
<evidence type="ECO:0000313" key="3">
    <source>
        <dbReference type="Proteomes" id="UP001597459"/>
    </source>
</evidence>
<name>A0ABW5N3G2_9FLAO</name>
<feature type="transmembrane region" description="Helical" evidence="1">
    <location>
        <begin position="73"/>
        <end position="92"/>
    </location>
</feature>
<sequence length="163" mass="18899">MKKSTTQHNEIKSWKWNFAAGFIPFMAGWTMFITSMMSKSNPDSTWDLVIAKLDFSYNDMINVSEDSGDFLDLISALSSVNIIIGAFSIIMISRFALRDGHKWAWWYMLVALIWLGFQDAYSVFRFFTETGVPFFIFPFMFCILMAIGLVLTRKEMFKSEKVL</sequence>
<dbReference type="Proteomes" id="UP001597459">
    <property type="component" value="Unassembled WGS sequence"/>
</dbReference>